<name>A0A4Y2WVV0_ARAVE</name>
<accession>A0A4Y2WVV0</accession>
<evidence type="ECO:0000313" key="2">
    <source>
        <dbReference type="Proteomes" id="UP000499080"/>
    </source>
</evidence>
<dbReference type="AlphaFoldDB" id="A0A4Y2WVV0"/>
<reference evidence="1 2" key="1">
    <citation type="journal article" date="2019" name="Sci. Rep.">
        <title>Orb-weaving spider Araneus ventricosus genome elucidates the spidroin gene catalogue.</title>
        <authorList>
            <person name="Kono N."/>
            <person name="Nakamura H."/>
            <person name="Ohtoshi R."/>
            <person name="Moran D.A.P."/>
            <person name="Shinohara A."/>
            <person name="Yoshida Y."/>
            <person name="Fujiwara M."/>
            <person name="Mori M."/>
            <person name="Tomita M."/>
            <person name="Arakawa K."/>
        </authorList>
    </citation>
    <scope>NUCLEOTIDE SEQUENCE [LARGE SCALE GENOMIC DNA]</scope>
</reference>
<proteinExistence type="predicted"/>
<keyword evidence="2" id="KW-1185">Reference proteome</keyword>
<comment type="caution">
    <text evidence="1">The sequence shown here is derived from an EMBL/GenBank/DDBJ whole genome shotgun (WGS) entry which is preliminary data.</text>
</comment>
<protein>
    <submittedName>
        <fullName evidence="1">Uncharacterized protein</fullName>
    </submittedName>
</protein>
<evidence type="ECO:0000313" key="1">
    <source>
        <dbReference type="EMBL" id="GBO41513.1"/>
    </source>
</evidence>
<dbReference type="EMBL" id="BGPR01067200">
    <property type="protein sequence ID" value="GBO41513.1"/>
    <property type="molecule type" value="Genomic_DNA"/>
</dbReference>
<organism evidence="1 2">
    <name type="scientific">Araneus ventricosus</name>
    <name type="common">Orbweaver spider</name>
    <name type="synonym">Epeira ventricosa</name>
    <dbReference type="NCBI Taxonomy" id="182803"/>
    <lineage>
        <taxon>Eukaryota</taxon>
        <taxon>Metazoa</taxon>
        <taxon>Ecdysozoa</taxon>
        <taxon>Arthropoda</taxon>
        <taxon>Chelicerata</taxon>
        <taxon>Arachnida</taxon>
        <taxon>Araneae</taxon>
        <taxon>Araneomorphae</taxon>
        <taxon>Entelegynae</taxon>
        <taxon>Araneoidea</taxon>
        <taxon>Araneidae</taxon>
        <taxon>Araneus</taxon>
    </lineage>
</organism>
<gene>
    <name evidence="1" type="ORF">AVEN_258377_1</name>
</gene>
<dbReference type="Proteomes" id="UP000499080">
    <property type="component" value="Unassembled WGS sequence"/>
</dbReference>
<sequence>MLSLQNMTVIKIITTTCNNQQLQSLIIDSHEGFENRMYSKTGREFKAVQDLANELISKMCNCTRFKELILELLWPVSYRIMFWISVYAPFIKPTTFYWTDRGRIDNVATAKYILRNEKVSVRGRFKLACKLCLSTEIREIWSEMTDDDRTYFQYRKRETFRPLLLFWVYTMKGSDYVRELYMPDIFECATKFGLIEAIKYFFSIMPDHLKNDMAALGEDHLHKKADTTCFLEEDEVDIGYLLFSQLWDSNKLISFHFDSASTLSLILHSSEHKFFLEELAQRLPFMSTASTESLLYLLFYSYHSEMKIMKDRDYCKLFMDVWRTVPASVRNSLIARPNFGRHFLKVMIKREFRYLLREASNNIDEYAASTLAPNTSVTPHCFDESDWEFLNFLIEEGIATIPSLTKSRSVLLNFLEGKGIQRLFFLEKSLNICN</sequence>